<dbReference type="GO" id="GO:0046872">
    <property type="term" value="F:metal ion binding"/>
    <property type="evidence" value="ECO:0007669"/>
    <property type="project" value="UniProtKB-KW"/>
</dbReference>
<evidence type="ECO:0000256" key="5">
    <source>
        <dbReference type="PIRSR" id="PIRSR604294-1"/>
    </source>
</evidence>
<organism evidence="6 7">
    <name type="scientific">Carpinus fangiana</name>
    <dbReference type="NCBI Taxonomy" id="176857"/>
    <lineage>
        <taxon>Eukaryota</taxon>
        <taxon>Viridiplantae</taxon>
        <taxon>Streptophyta</taxon>
        <taxon>Embryophyta</taxon>
        <taxon>Tracheophyta</taxon>
        <taxon>Spermatophyta</taxon>
        <taxon>Magnoliopsida</taxon>
        <taxon>eudicotyledons</taxon>
        <taxon>Gunneridae</taxon>
        <taxon>Pentapetalae</taxon>
        <taxon>rosids</taxon>
        <taxon>fabids</taxon>
        <taxon>Fagales</taxon>
        <taxon>Betulaceae</taxon>
        <taxon>Carpinus</taxon>
    </lineage>
</organism>
<dbReference type="PANTHER" id="PTHR10543:SF142">
    <property type="entry name" value="OS06G0162550 PROTEIN"/>
    <property type="match status" value="1"/>
</dbReference>
<keyword evidence="2 5" id="KW-0479">Metal-binding</keyword>
<dbReference type="AlphaFoldDB" id="A0A5N6QD04"/>
<reference evidence="6 7" key="1">
    <citation type="submission" date="2019-06" db="EMBL/GenBank/DDBJ databases">
        <title>A chromosomal-level reference genome of Carpinus fangiana (Coryloideae, Betulaceae).</title>
        <authorList>
            <person name="Yang X."/>
            <person name="Wang Z."/>
            <person name="Zhang L."/>
            <person name="Hao G."/>
            <person name="Liu J."/>
            <person name="Yang Y."/>
        </authorList>
    </citation>
    <scope>NUCLEOTIDE SEQUENCE [LARGE SCALE GENOMIC DNA]</scope>
    <source>
        <strain evidence="6">Cfa_2016G</strain>
        <tissue evidence="6">Leaf</tissue>
    </source>
</reference>
<evidence type="ECO:0000313" key="7">
    <source>
        <dbReference type="Proteomes" id="UP000327013"/>
    </source>
</evidence>
<evidence type="ECO:0000256" key="2">
    <source>
        <dbReference type="ARBA" id="ARBA00022723"/>
    </source>
</evidence>
<proteinExistence type="inferred from homology"/>
<protein>
    <submittedName>
        <fullName evidence="6">Uncharacterized protein</fullName>
    </submittedName>
</protein>
<gene>
    <name evidence="6" type="ORF">FH972_001732</name>
</gene>
<sequence>MVRELRQVPMQIDASRSIKNATVKILDAFVDSVFEFAHDHPLLPSQTNFAPVDELEEALLITDIEGNIPDNFQKGVYIRNGPIDPLFGGQKSTKSIFGRSSFIWVEGEGMLHDLYFTKEGDGSWNNNNRYVQTETFKLEKQRNKPSFLPAAEGDSPAILSAYLLNTLRYGKVKKEVSNTNSFKHSGKLYSIAENDIPQEIDIFTLKTCDNWDVNGSWQRPFTSHPKRAPDTAELVIMGVDAIKPFLEVGVVSADGKKLIHKVDVKLNRLIKYNGEEYARIGIMPRYGDSDSIQWFEVEPCCSLHIFKSFEDDGEVVVWGCRALDSIIPGPDMGVKNRYGYTQVVDSIASSTSGVEEDDGWIITFVHNEDSNTSQVYIIDANKFSCEPVAKITLPCRVPYGFHGAFMTI</sequence>
<dbReference type="Pfam" id="PF03055">
    <property type="entry name" value="RPE65"/>
    <property type="match status" value="3"/>
</dbReference>
<evidence type="ECO:0000256" key="3">
    <source>
        <dbReference type="ARBA" id="ARBA00022964"/>
    </source>
</evidence>
<evidence type="ECO:0000313" key="6">
    <source>
        <dbReference type="EMBL" id="KAE7997065.1"/>
    </source>
</evidence>
<keyword evidence="3" id="KW-0223">Dioxygenase</keyword>
<keyword evidence="4 5" id="KW-0408">Iron</keyword>
<dbReference type="EMBL" id="CM017321">
    <property type="protein sequence ID" value="KAE7997065.1"/>
    <property type="molecule type" value="Genomic_DNA"/>
</dbReference>
<comment type="cofactor">
    <cofactor evidence="5">
        <name>Fe(2+)</name>
        <dbReference type="ChEBI" id="CHEBI:29033"/>
    </cofactor>
    <text evidence="5">Binds 1 Fe(2+) ion per subunit.</text>
</comment>
<dbReference type="Proteomes" id="UP000327013">
    <property type="component" value="Chromosome 1"/>
</dbReference>
<dbReference type="OrthoDB" id="1069523at2759"/>
<accession>A0A5N6QD04</accession>
<dbReference type="GO" id="GO:0016121">
    <property type="term" value="P:carotene catabolic process"/>
    <property type="evidence" value="ECO:0007669"/>
    <property type="project" value="TreeGrafter"/>
</dbReference>
<dbReference type="GO" id="GO:0010436">
    <property type="term" value="F:carotenoid dioxygenase activity"/>
    <property type="evidence" value="ECO:0007669"/>
    <property type="project" value="TreeGrafter"/>
</dbReference>
<evidence type="ECO:0000256" key="4">
    <source>
        <dbReference type="ARBA" id="ARBA00023004"/>
    </source>
</evidence>
<dbReference type="PANTHER" id="PTHR10543">
    <property type="entry name" value="BETA-CAROTENE DIOXYGENASE"/>
    <property type="match status" value="1"/>
</dbReference>
<name>A0A5N6QD04_9ROSI</name>
<keyword evidence="3" id="KW-0560">Oxidoreductase</keyword>
<keyword evidence="7" id="KW-1185">Reference proteome</keyword>
<comment type="similarity">
    <text evidence="1">Belongs to the carotenoid oxygenase family.</text>
</comment>
<evidence type="ECO:0000256" key="1">
    <source>
        <dbReference type="ARBA" id="ARBA00006787"/>
    </source>
</evidence>
<feature type="binding site" evidence="5">
    <location>
        <position position="224"/>
    </location>
    <ligand>
        <name>Fe cation</name>
        <dbReference type="ChEBI" id="CHEBI:24875"/>
        <note>catalytic</note>
    </ligand>
</feature>
<dbReference type="InterPro" id="IPR004294">
    <property type="entry name" value="Carotenoid_Oase"/>
</dbReference>
<dbReference type="GO" id="GO:0009570">
    <property type="term" value="C:chloroplast stroma"/>
    <property type="evidence" value="ECO:0007669"/>
    <property type="project" value="TreeGrafter"/>
</dbReference>